<evidence type="ECO:0000313" key="2">
    <source>
        <dbReference type="Proteomes" id="UP000195101"/>
    </source>
</evidence>
<dbReference type="AlphaFoldDB" id="A0A251YGA8"/>
<dbReference type="Proteomes" id="UP000195101">
    <property type="component" value="Unassembled WGS sequence"/>
</dbReference>
<keyword evidence="2" id="KW-1185">Reference proteome</keyword>
<protein>
    <submittedName>
        <fullName evidence="1">Uncharacterized protein</fullName>
    </submittedName>
</protein>
<organism evidence="1 2">
    <name type="scientific">Clavibacter michiganensis</name>
    <dbReference type="NCBI Taxonomy" id="28447"/>
    <lineage>
        <taxon>Bacteria</taxon>
        <taxon>Bacillati</taxon>
        <taxon>Actinomycetota</taxon>
        <taxon>Actinomycetes</taxon>
        <taxon>Micrococcales</taxon>
        <taxon>Microbacteriaceae</taxon>
        <taxon>Clavibacter</taxon>
    </lineage>
</organism>
<dbReference type="EMBL" id="MDJZ01000018">
    <property type="protein sequence ID" value="OUE23118.1"/>
    <property type="molecule type" value="Genomic_DNA"/>
</dbReference>
<evidence type="ECO:0000313" key="1">
    <source>
        <dbReference type="EMBL" id="OUE23118.1"/>
    </source>
</evidence>
<name>A0A251YGA8_9MICO</name>
<reference evidence="1 2" key="1">
    <citation type="submission" date="2016-08" db="EMBL/GenBank/DDBJ databases">
        <title>Genome sequence of Clavibacter michiganensis spp strain CFBP8019.</title>
        <authorList>
            <person name="Thapa S.P."/>
            <person name="Coaker G."/>
            <person name="Jacques M.-A."/>
        </authorList>
    </citation>
    <scope>NUCLEOTIDE SEQUENCE [LARGE SCALE GENOMIC DNA]</scope>
    <source>
        <strain evidence="1">CFBP8019</strain>
    </source>
</reference>
<gene>
    <name evidence="1" type="ORF">BFL37_14255</name>
</gene>
<dbReference type="RefSeq" id="WP_086515764.1">
    <property type="nucleotide sequence ID" value="NZ_MDJZ01000018.1"/>
</dbReference>
<comment type="caution">
    <text evidence="1">The sequence shown here is derived from an EMBL/GenBank/DDBJ whole genome shotgun (WGS) entry which is preliminary data.</text>
</comment>
<accession>A0A251YGA8</accession>
<sequence length="124" mass="13736">MPAGPERHIRRRSMTRLDVELIVAVAWNDEGARRGLLPLAWHIGEGEYLHFLGDADGYAVERRQEIVEAWIADIGLADDVQLLSDPLRRRGQDMVWSGDVGGIGVEFHYPDASPPAPEPGARSV</sequence>
<dbReference type="OrthoDB" id="5123804at2"/>
<proteinExistence type="predicted"/>